<dbReference type="Proteomes" id="UP000517759">
    <property type="component" value="Unassembled WGS sequence"/>
</dbReference>
<evidence type="ECO:0000313" key="2">
    <source>
        <dbReference type="Proteomes" id="UP000517759"/>
    </source>
</evidence>
<gene>
    <name evidence="1" type="ORF">GGR33_002497</name>
</gene>
<sequence length="440" mass="45909">MARAWRVVCGLGLAGIALGCLGAASVVQAHLRSGLGPAETGLLGIYARLSLELESRLGTDLPATETRIVLGPGGTDIRLSGELTEGAGDRLAQLLAENPRVTRIHLTSEGGLVDEGEAIGAAIARHGIATYVPDYCVSACTLAFVRGRERFIMPASRLGFHAPYEAGLFGQAFRTDGSPERAAYVAAGVTPDFAQAALDVASTDMWFPDADRLIAAHVANRIVDAGHFPDSTLDDGDDAAHARATVLRNLDLLQAFEERAPQIVDGIAAWYLDGYRSGRSEAEAFEGLKRLAARAVSRAMRNADDRSIVALGRHLLKAMEMAGTSPATCTAIGTDADLVLAHQALHAGEGQDAAADLALRTLILRSLAQREDASPAPDTMALAADVLRPMLASAPADCASLRAVYAKALSLPRHVAAAALRGLIVPAAAPRPSLEASAAP</sequence>
<dbReference type="EMBL" id="JACIDN010000004">
    <property type="protein sequence ID" value="MBB3902995.1"/>
    <property type="molecule type" value="Genomic_DNA"/>
</dbReference>
<accession>A0A7W6AGP9</accession>
<protein>
    <submittedName>
        <fullName evidence="1">Uncharacterized protein</fullName>
    </submittedName>
</protein>
<evidence type="ECO:0000313" key="1">
    <source>
        <dbReference type="EMBL" id="MBB3902995.1"/>
    </source>
</evidence>
<reference evidence="1 2" key="1">
    <citation type="submission" date="2020-08" db="EMBL/GenBank/DDBJ databases">
        <title>Genomic Encyclopedia of Type Strains, Phase IV (KMG-IV): sequencing the most valuable type-strain genomes for metagenomic binning, comparative biology and taxonomic classification.</title>
        <authorList>
            <person name="Goeker M."/>
        </authorList>
    </citation>
    <scope>NUCLEOTIDE SEQUENCE [LARGE SCALE GENOMIC DNA]</scope>
    <source>
        <strain evidence="1 2">DSM 24105</strain>
    </source>
</reference>
<dbReference type="SUPFAM" id="SSF52096">
    <property type="entry name" value="ClpP/crotonase"/>
    <property type="match status" value="1"/>
</dbReference>
<dbReference type="PROSITE" id="PS51257">
    <property type="entry name" value="PROKAR_LIPOPROTEIN"/>
    <property type="match status" value="1"/>
</dbReference>
<dbReference type="Gene3D" id="3.90.226.10">
    <property type="entry name" value="2-enoyl-CoA Hydratase, Chain A, domain 1"/>
    <property type="match status" value="1"/>
</dbReference>
<organism evidence="1 2">
    <name type="scientific">Methylobacterium brachythecii</name>
    <dbReference type="NCBI Taxonomy" id="1176177"/>
    <lineage>
        <taxon>Bacteria</taxon>
        <taxon>Pseudomonadati</taxon>
        <taxon>Pseudomonadota</taxon>
        <taxon>Alphaproteobacteria</taxon>
        <taxon>Hyphomicrobiales</taxon>
        <taxon>Methylobacteriaceae</taxon>
        <taxon>Methylobacterium</taxon>
    </lineage>
</organism>
<dbReference type="InterPro" id="IPR029045">
    <property type="entry name" value="ClpP/crotonase-like_dom_sf"/>
</dbReference>
<proteinExistence type="predicted"/>
<comment type="caution">
    <text evidence="1">The sequence shown here is derived from an EMBL/GenBank/DDBJ whole genome shotgun (WGS) entry which is preliminary data.</text>
</comment>
<dbReference type="RefSeq" id="WP_183505504.1">
    <property type="nucleotide sequence ID" value="NZ_BSPG01000057.1"/>
</dbReference>
<dbReference type="AlphaFoldDB" id="A0A7W6AGP9"/>
<name>A0A7W6AGP9_9HYPH</name>